<name>A0A6G1C2F6_9ORYZ</name>
<protein>
    <submittedName>
        <fullName evidence="2">Uncharacterized protein</fullName>
    </submittedName>
</protein>
<keyword evidence="1" id="KW-0472">Membrane</keyword>
<keyword evidence="3" id="KW-1185">Reference proteome</keyword>
<keyword evidence="1" id="KW-0812">Transmembrane</keyword>
<sequence>MAGEWAHLSACLSVVGPYVSGYRGVLRRNHQLRKSLPRSPDRTIDVAPVTCIAESGPSILTRSGSFG</sequence>
<organism evidence="2 3">
    <name type="scientific">Oryza meyeriana var. granulata</name>
    <dbReference type="NCBI Taxonomy" id="110450"/>
    <lineage>
        <taxon>Eukaryota</taxon>
        <taxon>Viridiplantae</taxon>
        <taxon>Streptophyta</taxon>
        <taxon>Embryophyta</taxon>
        <taxon>Tracheophyta</taxon>
        <taxon>Spermatophyta</taxon>
        <taxon>Magnoliopsida</taxon>
        <taxon>Liliopsida</taxon>
        <taxon>Poales</taxon>
        <taxon>Poaceae</taxon>
        <taxon>BOP clade</taxon>
        <taxon>Oryzoideae</taxon>
        <taxon>Oryzeae</taxon>
        <taxon>Oryzinae</taxon>
        <taxon>Oryza</taxon>
        <taxon>Oryza meyeriana</taxon>
    </lineage>
</organism>
<evidence type="ECO:0000313" key="3">
    <source>
        <dbReference type="Proteomes" id="UP000479710"/>
    </source>
</evidence>
<dbReference type="AlphaFoldDB" id="A0A6G1C2F6"/>
<feature type="transmembrane region" description="Helical" evidence="1">
    <location>
        <begin position="6"/>
        <end position="26"/>
    </location>
</feature>
<accession>A0A6G1C2F6</accession>
<keyword evidence="1" id="KW-1133">Transmembrane helix</keyword>
<evidence type="ECO:0000256" key="1">
    <source>
        <dbReference type="SAM" id="Phobius"/>
    </source>
</evidence>
<gene>
    <name evidence="2" type="ORF">E2562_034883</name>
</gene>
<dbReference type="EMBL" id="SPHZ02000011">
    <property type="protein sequence ID" value="KAF0894147.1"/>
    <property type="molecule type" value="Genomic_DNA"/>
</dbReference>
<evidence type="ECO:0000313" key="2">
    <source>
        <dbReference type="EMBL" id="KAF0894147.1"/>
    </source>
</evidence>
<reference evidence="2 3" key="1">
    <citation type="submission" date="2019-11" db="EMBL/GenBank/DDBJ databases">
        <title>Whole genome sequence of Oryza granulata.</title>
        <authorList>
            <person name="Li W."/>
        </authorList>
    </citation>
    <scope>NUCLEOTIDE SEQUENCE [LARGE SCALE GENOMIC DNA]</scope>
    <source>
        <strain evidence="3">cv. Menghai</strain>
        <tissue evidence="2">Leaf</tissue>
    </source>
</reference>
<proteinExistence type="predicted"/>
<dbReference type="Proteomes" id="UP000479710">
    <property type="component" value="Unassembled WGS sequence"/>
</dbReference>
<comment type="caution">
    <text evidence="2">The sequence shown here is derived from an EMBL/GenBank/DDBJ whole genome shotgun (WGS) entry which is preliminary data.</text>
</comment>